<evidence type="ECO:0000256" key="1">
    <source>
        <dbReference type="SAM" id="Phobius"/>
    </source>
</evidence>
<name>A0A6J5T2W4_9CAUD</name>
<reference evidence="2" key="1">
    <citation type="submission" date="2020-05" db="EMBL/GenBank/DDBJ databases">
        <authorList>
            <person name="Chiriac C."/>
            <person name="Salcher M."/>
            <person name="Ghai R."/>
            <person name="Kavagutti S V."/>
        </authorList>
    </citation>
    <scope>NUCLEOTIDE SEQUENCE</scope>
</reference>
<accession>A0A6J5T2W4</accession>
<sequence>MARKAQITIYTAFKDQGFKKAEKGLKNLRFQANGLNSSLAKLGLGVGVAQFARTSIKAAVEMEQANSRLAVSLNNIGKGSMVGSASIRTSEKAMMSLGFEGTQTALALSTLVTATGSLDKAQGMLAASADLARYNNIDLATSARILAKASGGNAKAFKELNITMDKSLPPAKALEKAMGMLNAKIGGQAAAYVKTYSGQLAILEAKFQDVQEQVGYKLLPVLIKLGDFLINTGIPRLESFFKILTDNKNTLVPIAAGLLTVATAIKAIGTAAAFANIAALPLLAALAPFIAAAAAIAGVTAAVAMSPSGTPKGAPIGVGTPMGRGSAAIALQQQNNAKKAAAVTPAAKTGLDPFRNFDRQAYQTQKDLLATQKASLAQTKKDAAQKLADQRKIDAEKKLAAQFDVNQIALANALKLNLTEKEKAAIEGLIALQDDGYKTEAQRMLDQEAALRKLITLRTDLASIPFYSPTLAGQEKQVSAPIGVPVSATQTAVQEAIAKQTEQMNAGALAKALQTDAFTPAPAKTGAIAPSFSFSTDPSQQGIMTAQQSAMQGLVVNINAPMVTPEVVDQISSALNNKLKAGGVWYQNAAIG</sequence>
<gene>
    <name evidence="2" type="ORF">UFOVP1649_26</name>
</gene>
<dbReference type="EMBL" id="LR797519">
    <property type="protein sequence ID" value="CAB4222142.1"/>
    <property type="molecule type" value="Genomic_DNA"/>
</dbReference>
<evidence type="ECO:0000313" key="2">
    <source>
        <dbReference type="EMBL" id="CAB4222142.1"/>
    </source>
</evidence>
<organism evidence="2">
    <name type="scientific">uncultured Caudovirales phage</name>
    <dbReference type="NCBI Taxonomy" id="2100421"/>
    <lineage>
        <taxon>Viruses</taxon>
        <taxon>Duplodnaviria</taxon>
        <taxon>Heunggongvirae</taxon>
        <taxon>Uroviricota</taxon>
        <taxon>Caudoviricetes</taxon>
        <taxon>Peduoviridae</taxon>
        <taxon>Maltschvirus</taxon>
        <taxon>Maltschvirus maltsch</taxon>
    </lineage>
</organism>
<protein>
    <submittedName>
        <fullName evidence="2">Uncharacterized protein</fullName>
    </submittedName>
</protein>
<keyword evidence="1" id="KW-0812">Transmembrane</keyword>
<proteinExistence type="predicted"/>
<feature type="transmembrane region" description="Helical" evidence="1">
    <location>
        <begin position="282"/>
        <end position="305"/>
    </location>
</feature>
<feature type="transmembrane region" description="Helical" evidence="1">
    <location>
        <begin position="251"/>
        <end position="275"/>
    </location>
</feature>
<keyword evidence="1" id="KW-0472">Membrane</keyword>
<keyword evidence="1" id="KW-1133">Transmembrane helix</keyword>